<dbReference type="InterPro" id="IPR017926">
    <property type="entry name" value="GATASE"/>
</dbReference>
<evidence type="ECO:0000313" key="2">
    <source>
        <dbReference type="EMBL" id="GGF64340.1"/>
    </source>
</evidence>
<dbReference type="AlphaFoldDB" id="A0A917C0E6"/>
<organism evidence="2 3">
    <name type="scientific">Terasakiella brassicae</name>
    <dbReference type="NCBI Taxonomy" id="1634917"/>
    <lineage>
        <taxon>Bacteria</taxon>
        <taxon>Pseudomonadati</taxon>
        <taxon>Pseudomonadota</taxon>
        <taxon>Alphaproteobacteria</taxon>
        <taxon>Rhodospirillales</taxon>
        <taxon>Terasakiellaceae</taxon>
        <taxon>Terasakiella</taxon>
    </lineage>
</organism>
<dbReference type="PANTHER" id="PTHR42695">
    <property type="entry name" value="GLUTAMINE AMIDOTRANSFERASE YLR126C-RELATED"/>
    <property type="match status" value="1"/>
</dbReference>
<dbReference type="InterPro" id="IPR044992">
    <property type="entry name" value="ChyE-like"/>
</dbReference>
<dbReference type="EMBL" id="BMHV01000011">
    <property type="protein sequence ID" value="GGF64340.1"/>
    <property type="molecule type" value="Genomic_DNA"/>
</dbReference>
<dbReference type="Gene3D" id="3.40.50.880">
    <property type="match status" value="1"/>
</dbReference>
<dbReference type="GO" id="GO:0005829">
    <property type="term" value="C:cytosol"/>
    <property type="evidence" value="ECO:0007669"/>
    <property type="project" value="TreeGrafter"/>
</dbReference>
<dbReference type="PANTHER" id="PTHR42695:SF5">
    <property type="entry name" value="GLUTAMINE AMIDOTRANSFERASE YLR126C-RELATED"/>
    <property type="match status" value="1"/>
</dbReference>
<comment type="caution">
    <text evidence="2">The sequence shown here is derived from an EMBL/GenBank/DDBJ whole genome shotgun (WGS) entry which is preliminary data.</text>
</comment>
<feature type="domain" description="Glutamine amidotransferase" evidence="1">
    <location>
        <begin position="44"/>
        <end position="188"/>
    </location>
</feature>
<dbReference type="RefSeq" id="WP_188664039.1">
    <property type="nucleotide sequence ID" value="NZ_BMHV01000011.1"/>
</dbReference>
<dbReference type="Proteomes" id="UP000632498">
    <property type="component" value="Unassembled WGS sequence"/>
</dbReference>
<dbReference type="CDD" id="cd01741">
    <property type="entry name" value="GATase1_1"/>
    <property type="match status" value="1"/>
</dbReference>
<reference evidence="2" key="1">
    <citation type="journal article" date="2014" name="Int. J. Syst. Evol. Microbiol.">
        <title>Complete genome sequence of Corynebacterium casei LMG S-19264T (=DSM 44701T), isolated from a smear-ripened cheese.</title>
        <authorList>
            <consortium name="US DOE Joint Genome Institute (JGI-PGF)"/>
            <person name="Walter F."/>
            <person name="Albersmeier A."/>
            <person name="Kalinowski J."/>
            <person name="Ruckert C."/>
        </authorList>
    </citation>
    <scope>NUCLEOTIDE SEQUENCE</scope>
    <source>
        <strain evidence="2">CGMCC 1.15254</strain>
    </source>
</reference>
<gene>
    <name evidence="2" type="ORF">GCM10011332_18030</name>
</gene>
<protein>
    <recommendedName>
        <fullName evidence="1">Glutamine amidotransferase domain-containing protein</fullName>
    </recommendedName>
</protein>
<evidence type="ECO:0000313" key="3">
    <source>
        <dbReference type="Proteomes" id="UP000632498"/>
    </source>
</evidence>
<dbReference type="Pfam" id="PF00117">
    <property type="entry name" value="GATase"/>
    <property type="match status" value="1"/>
</dbReference>
<accession>A0A917C0E6</accession>
<name>A0A917C0E6_9PROT</name>
<evidence type="ECO:0000259" key="1">
    <source>
        <dbReference type="Pfam" id="PF00117"/>
    </source>
</evidence>
<reference evidence="2" key="2">
    <citation type="submission" date="2020-09" db="EMBL/GenBank/DDBJ databases">
        <authorList>
            <person name="Sun Q."/>
            <person name="Zhou Y."/>
        </authorList>
    </citation>
    <scope>NUCLEOTIDE SEQUENCE</scope>
    <source>
        <strain evidence="2">CGMCC 1.15254</strain>
    </source>
</reference>
<dbReference type="InterPro" id="IPR029062">
    <property type="entry name" value="Class_I_gatase-like"/>
</dbReference>
<dbReference type="SUPFAM" id="SSF52317">
    <property type="entry name" value="Class I glutamine amidotransferase-like"/>
    <property type="match status" value="1"/>
</dbReference>
<keyword evidence="3" id="KW-1185">Reference proteome</keyword>
<dbReference type="PROSITE" id="PS51273">
    <property type="entry name" value="GATASE_TYPE_1"/>
    <property type="match status" value="1"/>
</dbReference>
<proteinExistence type="predicted"/>
<sequence>MTTLGLLVCGTFSNKIMQKYDGLYEDFFIQGLSAQKALLSFQTYRVFENNFPDSVDACDAWLITGSVSGVYEDLPWITGLLDFARKVYENNIPLVGICFGHQLIAQALGGKVIKSPKGWELGFQRYELQENIIGIEGDFLDLYAIHQDQVVEVPPVATVFARSEHCPVAALRYEGRALSFQAHPEFSREFETDLIESLLGEKLDVAAGRAAIDSMQSTDVHNAQVMRMIGDFITGENLCECD</sequence>